<evidence type="ECO:0000313" key="3">
    <source>
        <dbReference type="Proteomes" id="UP000002258"/>
    </source>
</evidence>
<keyword evidence="3" id="KW-1185">Reference proteome</keyword>
<evidence type="ECO:0000313" key="2">
    <source>
        <dbReference type="EMBL" id="ABN67298.2"/>
    </source>
</evidence>
<dbReference type="PANTHER" id="PTHR13304:SF0">
    <property type="entry name" value="GLYCOSYLPHOSPHATIDYLINOSITOL ANCHOR ATTACHMENT 1 PROTEIN"/>
    <property type="match status" value="1"/>
</dbReference>
<dbReference type="FunCoup" id="A3LWK7">
    <property type="interactions" value="612"/>
</dbReference>
<dbReference type="InterPro" id="IPR007246">
    <property type="entry name" value="Gaa1"/>
</dbReference>
<feature type="transmembrane region" description="Helical" evidence="1">
    <location>
        <begin position="20"/>
        <end position="41"/>
    </location>
</feature>
<dbReference type="PIRSF" id="PIRSF036762">
    <property type="entry name" value="GAA1"/>
    <property type="match status" value="1"/>
</dbReference>
<dbReference type="PANTHER" id="PTHR13304">
    <property type="entry name" value="GLYCOSYLPHOSPHATIDYLINOSITOL ANCHOR ATTACHMENT 1 PROTEIN"/>
    <property type="match status" value="1"/>
</dbReference>
<keyword evidence="1" id="KW-0812">Transmembrane</keyword>
<dbReference type="OMA" id="RESEWNI"/>
<accession>A3LWK7</accession>
<sequence length="611" mass="68220">MALAETISRKVHKLGLIPKFIRLLPVISFTLALGSVVWLLALPLDGNYRNTYISENALMPSQVNSYFRESEWNFVRGYREEIKLIEHSSFNEKNSLVEKWLTDIGLVTAYHQNGSANDTLYAIMHAPRGDDTEAMVLTVPWVTSEGEYNEGGLALAAGLARYFSKMSIWSKNIIFVFPQDSHAVLRSWVEAYHTTLEQTAGSIDAAIVLEYGKNGDYFDYFEMYYEGLNGQLPNLDLLNTISNVAYHEGIHCVIQNTPSTELVRNDYYSRTRTLLRGILNLTLSGLKRDVPGCAAFSGWQIQAVTIRAKGTQGPHDVTQFGRVVDTSFRSVNNLLEKFHQSFFFYLMLSTKHFVSIGTYLPAAVFIAVSFAFSALGCLLNSGVEASSFFNNTGSLLFIFTVIELSSGVLAAALPWITFGSPAEYQDTTVAQILFVLSLLTFGLAFTPLIMTKTKKVKFSKSITFGLISLSLFYISMLITTLLIVNFSLALTVGLLSLPLTFIQPIISQKSNLTKSPQVVSNRKRAQVKVSLCLLVSSPWFVVFLAGSYLDPENGISLMRGLLTSLHELQCWTWYVVILGWFPAWLTIALSCVFGNFEIDYTSFVNQEKKSI</sequence>
<feature type="transmembrane region" description="Helical" evidence="1">
    <location>
        <begin position="395"/>
        <end position="416"/>
    </location>
</feature>
<dbReference type="KEGG" id="pic:PICST_60976"/>
<dbReference type="OrthoDB" id="445301at2759"/>
<dbReference type="InParanoid" id="A3LWK7"/>
<gene>
    <name evidence="2" type="ORF">PICST_60976</name>
</gene>
<dbReference type="Pfam" id="PF04114">
    <property type="entry name" value="Gaa1"/>
    <property type="match status" value="1"/>
</dbReference>
<reference evidence="2 3" key="1">
    <citation type="journal article" date="2007" name="Nat. Biotechnol.">
        <title>Genome sequence of the lignocellulose-bioconverting and xylose-fermenting yeast Pichia stipitis.</title>
        <authorList>
            <person name="Jeffries T.W."/>
            <person name="Grigoriev I.V."/>
            <person name="Grimwood J."/>
            <person name="Laplaza J.M."/>
            <person name="Aerts A."/>
            <person name="Salamov A."/>
            <person name="Schmutz J."/>
            <person name="Lindquist E."/>
            <person name="Dehal P."/>
            <person name="Shapiro H."/>
            <person name="Jin Y.S."/>
            <person name="Passoth V."/>
            <person name="Richardson P.M."/>
        </authorList>
    </citation>
    <scope>NUCLEOTIDE SEQUENCE [LARGE SCALE GENOMIC DNA]</scope>
    <source>
        <strain evidence="3">ATCC 58785 / CBS 6054 / NBRC 10063 / NRRL Y-11545</strain>
    </source>
</reference>
<dbReference type="RefSeq" id="XP_001385327.2">
    <property type="nucleotide sequence ID" value="XM_001385290.1"/>
</dbReference>
<name>A3LWK7_PICST</name>
<dbReference type="AlphaFoldDB" id="A3LWK7"/>
<dbReference type="HOGENOM" id="CLU_007442_3_1_1"/>
<keyword evidence="1" id="KW-0472">Membrane</keyword>
<dbReference type="GO" id="GO:0016255">
    <property type="term" value="P:attachment of GPI anchor to protein"/>
    <property type="evidence" value="ECO:0007669"/>
    <property type="project" value="EnsemblFungi"/>
</dbReference>
<dbReference type="GO" id="GO:0042765">
    <property type="term" value="C:GPI-anchor transamidase complex"/>
    <property type="evidence" value="ECO:0007669"/>
    <property type="project" value="EnsemblFungi"/>
</dbReference>
<dbReference type="eggNOG" id="KOG3566">
    <property type="taxonomic scope" value="Eukaryota"/>
</dbReference>
<feature type="transmembrane region" description="Helical" evidence="1">
    <location>
        <begin position="488"/>
        <end position="506"/>
    </location>
</feature>
<dbReference type="STRING" id="322104.A3LWK7"/>
<dbReference type="Proteomes" id="UP000002258">
    <property type="component" value="Chromosome 5"/>
</dbReference>
<feature type="transmembrane region" description="Helical" evidence="1">
    <location>
        <begin position="359"/>
        <end position="383"/>
    </location>
</feature>
<dbReference type="EMBL" id="CP000499">
    <property type="protein sequence ID" value="ABN67298.2"/>
    <property type="molecule type" value="Genomic_DNA"/>
</dbReference>
<keyword evidence="1" id="KW-1133">Transmembrane helix</keyword>
<feature type="transmembrane region" description="Helical" evidence="1">
    <location>
        <begin position="428"/>
        <end position="450"/>
    </location>
</feature>
<evidence type="ECO:0000256" key="1">
    <source>
        <dbReference type="SAM" id="Phobius"/>
    </source>
</evidence>
<feature type="transmembrane region" description="Helical" evidence="1">
    <location>
        <begin position="527"/>
        <end position="549"/>
    </location>
</feature>
<organism evidence="2 3">
    <name type="scientific">Scheffersomyces stipitis (strain ATCC 58785 / CBS 6054 / NBRC 10063 / NRRL Y-11545)</name>
    <name type="common">Yeast</name>
    <name type="synonym">Pichia stipitis</name>
    <dbReference type="NCBI Taxonomy" id="322104"/>
    <lineage>
        <taxon>Eukaryota</taxon>
        <taxon>Fungi</taxon>
        <taxon>Dikarya</taxon>
        <taxon>Ascomycota</taxon>
        <taxon>Saccharomycotina</taxon>
        <taxon>Pichiomycetes</taxon>
        <taxon>Debaryomycetaceae</taxon>
        <taxon>Scheffersomyces</taxon>
    </lineage>
</organism>
<proteinExistence type="predicted"/>
<feature type="transmembrane region" description="Helical" evidence="1">
    <location>
        <begin position="571"/>
        <end position="593"/>
    </location>
</feature>
<feature type="transmembrane region" description="Helical" evidence="1">
    <location>
        <begin position="462"/>
        <end position="482"/>
    </location>
</feature>
<dbReference type="GeneID" id="4839307"/>
<protein>
    <submittedName>
        <fullName evidence="2">Uncharacterized protein</fullName>
    </submittedName>
</protein>